<keyword evidence="2" id="KW-0472">Membrane</keyword>
<gene>
    <name evidence="4" type="ORF">ESP57_12955</name>
</gene>
<accession>A0A4Q2JHL1</accession>
<evidence type="ECO:0000313" key="4">
    <source>
        <dbReference type="EMBL" id="RXZ47461.1"/>
    </source>
</evidence>
<dbReference type="GO" id="GO:0016747">
    <property type="term" value="F:acyltransferase activity, transferring groups other than amino-acyl groups"/>
    <property type="evidence" value="ECO:0007669"/>
    <property type="project" value="InterPro"/>
</dbReference>
<proteinExistence type="predicted"/>
<keyword evidence="2" id="KW-0812">Transmembrane</keyword>
<dbReference type="EMBL" id="SDPO01000003">
    <property type="protein sequence ID" value="RXZ47461.1"/>
    <property type="molecule type" value="Genomic_DNA"/>
</dbReference>
<name>A0A4Q2JHL1_9MICO</name>
<sequence>MEAAMTDVLAPSTGAGRVHPATRAETSARRSTPVTRDSSVDAIRVALLVVVFALHAMMVGVSVGPDGPVLENALEGRPWFAAVSWVVQIMPLFFIAGGFSSFHHWRSMRSRGASGADYVRARVERLVRPAVVLVAVVAAALVALSLAGLPPEMVATAGFRIGQPLWFLGVYLATSALVPLMVRAHERARVLTPVALLAGVVAVDMLRFSTGLDGIGFLNLLLVWLLVQQLGFHLADGALDRLSPAALWSIAAGALALLVALTAATPYSADMYENLNPPTVCLVVLGVAQLALFQLARPRIRAWVDRADASRPISAVGERAMTVYLWHMPVLVGLAGALLVANAAFGLPLPAPMSADWWATRPLWLSAAAVVVVCVTLVFARFERARNAAPRPAATSRRAAALDAVCGVAGVAVVLVSGFGPVQAGIALALLTIALHGSENIGPVLARATTALRVQRRSRRNGIAMASQAATTA</sequence>
<protein>
    <submittedName>
        <fullName evidence="4">Acyltransferase</fullName>
    </submittedName>
</protein>
<dbReference type="Proteomes" id="UP000292935">
    <property type="component" value="Unassembled WGS sequence"/>
</dbReference>
<dbReference type="InterPro" id="IPR002656">
    <property type="entry name" value="Acyl_transf_3_dom"/>
</dbReference>
<keyword evidence="2" id="KW-1133">Transmembrane helix</keyword>
<feature type="transmembrane region" description="Helical" evidence="2">
    <location>
        <begin position="45"/>
        <end position="65"/>
    </location>
</feature>
<keyword evidence="4" id="KW-0012">Acyltransferase</keyword>
<keyword evidence="5" id="KW-1185">Reference proteome</keyword>
<feature type="transmembrane region" description="Helical" evidence="2">
    <location>
        <begin position="323"/>
        <end position="343"/>
    </location>
</feature>
<feature type="transmembrane region" description="Helical" evidence="2">
    <location>
        <begin position="363"/>
        <end position="380"/>
    </location>
</feature>
<feature type="transmembrane region" description="Helical" evidence="2">
    <location>
        <begin position="400"/>
        <end position="420"/>
    </location>
</feature>
<feature type="transmembrane region" description="Helical" evidence="2">
    <location>
        <begin position="85"/>
        <end position="105"/>
    </location>
</feature>
<dbReference type="AlphaFoldDB" id="A0A4Q2JHL1"/>
<feature type="domain" description="Acyltransferase 3" evidence="3">
    <location>
        <begin position="39"/>
        <end position="380"/>
    </location>
</feature>
<feature type="transmembrane region" description="Helical" evidence="2">
    <location>
        <begin position="161"/>
        <end position="178"/>
    </location>
</feature>
<feature type="transmembrane region" description="Helical" evidence="2">
    <location>
        <begin position="247"/>
        <end position="269"/>
    </location>
</feature>
<evidence type="ECO:0000259" key="3">
    <source>
        <dbReference type="Pfam" id="PF01757"/>
    </source>
</evidence>
<evidence type="ECO:0000256" key="2">
    <source>
        <dbReference type="SAM" id="Phobius"/>
    </source>
</evidence>
<evidence type="ECO:0000256" key="1">
    <source>
        <dbReference type="SAM" id="MobiDB-lite"/>
    </source>
</evidence>
<feature type="transmembrane region" description="Helical" evidence="2">
    <location>
        <begin position="190"/>
        <end position="209"/>
    </location>
</feature>
<dbReference type="Pfam" id="PF01757">
    <property type="entry name" value="Acyl_transf_3"/>
    <property type="match status" value="1"/>
</dbReference>
<reference evidence="4 5" key="1">
    <citation type="submission" date="2019-01" db="EMBL/GenBank/DDBJ databases">
        <authorList>
            <person name="Li J."/>
        </authorList>
    </citation>
    <scope>NUCLEOTIDE SEQUENCE [LARGE SCALE GENOMIC DNA]</scope>
    <source>
        <strain evidence="4 5">CCUG 35506</strain>
    </source>
</reference>
<organism evidence="4 5">
    <name type="scientific">Agromyces fucosus</name>
    <dbReference type="NCBI Taxonomy" id="41985"/>
    <lineage>
        <taxon>Bacteria</taxon>
        <taxon>Bacillati</taxon>
        <taxon>Actinomycetota</taxon>
        <taxon>Actinomycetes</taxon>
        <taxon>Micrococcales</taxon>
        <taxon>Microbacteriaceae</taxon>
        <taxon>Agromyces</taxon>
    </lineage>
</organism>
<feature type="transmembrane region" description="Helical" evidence="2">
    <location>
        <begin position="275"/>
        <end position="296"/>
    </location>
</feature>
<comment type="caution">
    <text evidence="4">The sequence shown here is derived from an EMBL/GenBank/DDBJ whole genome shotgun (WGS) entry which is preliminary data.</text>
</comment>
<feature type="region of interest" description="Disordered" evidence="1">
    <location>
        <begin position="12"/>
        <end position="33"/>
    </location>
</feature>
<feature type="transmembrane region" description="Helical" evidence="2">
    <location>
        <begin position="126"/>
        <end position="149"/>
    </location>
</feature>
<keyword evidence="4" id="KW-0808">Transferase</keyword>
<dbReference type="OrthoDB" id="8206682at2"/>
<evidence type="ECO:0000313" key="5">
    <source>
        <dbReference type="Proteomes" id="UP000292935"/>
    </source>
</evidence>
<feature type="transmembrane region" description="Helical" evidence="2">
    <location>
        <begin position="215"/>
        <end position="235"/>
    </location>
</feature>